<evidence type="ECO:0000313" key="1">
    <source>
        <dbReference type="EMBL" id="MBF9071728.1"/>
    </source>
</evidence>
<gene>
    <name evidence="1" type="ORF">I2501_27265</name>
</gene>
<comment type="caution">
    <text evidence="1">The sequence shown here is derived from an EMBL/GenBank/DDBJ whole genome shotgun (WGS) entry which is preliminary data.</text>
</comment>
<reference evidence="1" key="1">
    <citation type="submission" date="2020-11" db="EMBL/GenBank/DDBJ databases">
        <title>Isolation and identification of active actinomycetes.</title>
        <authorList>
            <person name="Yu B."/>
        </authorList>
    </citation>
    <scope>NUCLEOTIDE SEQUENCE</scope>
    <source>
        <strain evidence="1">NEAU-YB345</strain>
    </source>
</reference>
<name>A0A931B7P2_9ACTN</name>
<dbReference type="Pfam" id="PF14175">
    <property type="entry name" value="YaaC"/>
    <property type="match status" value="2"/>
</dbReference>
<dbReference type="EMBL" id="JADPRT010000013">
    <property type="protein sequence ID" value="MBF9071728.1"/>
    <property type="molecule type" value="Genomic_DNA"/>
</dbReference>
<sequence>MHIERTAWEELRTSRSVRPGRAGDTPPRWQVFSSALEQAEQFFKAAAAVGPETQPVLAFYGLSQAGRAIAAAANALDGVDKKGGHLWQLKGHGIHTRDEAGLLPEVAAVTDSPGTSGSFVRLSELLGSPVWGKERVTLPELWDCLPDNCPSPLGAVPEARRMPLVLKGPSFDRPRSQVRGGRTKTTVISGHVADIPPHVVAAADGLQALKDYMTAFPHVRGYTFETRTRADLTQGPPAFFVRDDGGAVLWMEFPVPEDVDSAEGRLRQVLSIARRYRGSSYLFPTVGGSDLGIHPLMAWWAILHTLSTIARYQPAEWAGHTDVDHSRYAVPIERLLSDAVRVVPELIAETLHDVTC</sequence>
<keyword evidence="2" id="KW-1185">Reference proteome</keyword>
<organism evidence="1 2">
    <name type="scientific">Streptacidiphilus fuscans</name>
    <dbReference type="NCBI Taxonomy" id="2789292"/>
    <lineage>
        <taxon>Bacteria</taxon>
        <taxon>Bacillati</taxon>
        <taxon>Actinomycetota</taxon>
        <taxon>Actinomycetes</taxon>
        <taxon>Kitasatosporales</taxon>
        <taxon>Streptomycetaceae</taxon>
        <taxon>Streptacidiphilus</taxon>
    </lineage>
</organism>
<accession>A0A931B7P2</accession>
<evidence type="ECO:0000313" key="2">
    <source>
        <dbReference type="Proteomes" id="UP000657385"/>
    </source>
</evidence>
<protein>
    <recommendedName>
        <fullName evidence="3">YaaC-like Protein</fullName>
    </recommendedName>
</protein>
<dbReference type="RefSeq" id="WP_196196902.1">
    <property type="nucleotide sequence ID" value="NZ_JADPRT010000013.1"/>
</dbReference>
<dbReference type="AlphaFoldDB" id="A0A931B7P2"/>
<proteinExistence type="predicted"/>
<dbReference type="Proteomes" id="UP000657385">
    <property type="component" value="Unassembled WGS sequence"/>
</dbReference>
<dbReference type="InterPro" id="IPR026988">
    <property type="entry name" value="YaaC-like"/>
</dbReference>
<evidence type="ECO:0008006" key="3">
    <source>
        <dbReference type="Google" id="ProtNLM"/>
    </source>
</evidence>